<dbReference type="KEGG" id="obi:106869962"/>
<keyword evidence="1" id="KW-0732">Signal</keyword>
<dbReference type="InterPro" id="IPR008914">
    <property type="entry name" value="PEBP"/>
</dbReference>
<evidence type="ECO:0000256" key="1">
    <source>
        <dbReference type="SAM" id="SignalP"/>
    </source>
</evidence>
<proteinExistence type="predicted"/>
<organism evidence="2">
    <name type="scientific">Octopus bimaculoides</name>
    <name type="common">California two-spotted octopus</name>
    <dbReference type="NCBI Taxonomy" id="37653"/>
    <lineage>
        <taxon>Eukaryota</taxon>
        <taxon>Metazoa</taxon>
        <taxon>Spiralia</taxon>
        <taxon>Lophotrochozoa</taxon>
        <taxon>Mollusca</taxon>
        <taxon>Cephalopoda</taxon>
        <taxon>Coleoidea</taxon>
        <taxon>Octopodiformes</taxon>
        <taxon>Octopoda</taxon>
        <taxon>Incirrata</taxon>
        <taxon>Octopodidae</taxon>
        <taxon>Octopus</taxon>
    </lineage>
</organism>
<dbReference type="Gene3D" id="3.90.280.10">
    <property type="entry name" value="PEBP-like"/>
    <property type="match status" value="1"/>
</dbReference>
<feature type="signal peptide" evidence="1">
    <location>
        <begin position="1"/>
        <end position="22"/>
    </location>
</feature>
<feature type="chain" id="PRO_5005583758" evidence="1">
    <location>
        <begin position="23"/>
        <end position="225"/>
    </location>
</feature>
<name>A0A0L8HLH9_OCTBM</name>
<accession>A0A0L8HLH9</accession>
<sequence>MMSFRNVFGCLIMLLSSIAVHSRRYRRIDPFCIGRELTLLPKELFWRCGATVSINDVHIPPTVQYGFSQSLRNRRYILIVIDPDMHFIEKYSSYSHRTDHLHWMKLNFSAQRLAEGVTSESSDLHPYSAPGPSLANRRIQFLLYEQRSDNVVLPYPTGRGKRFIDVASFEWRNNYREKFMSFQYVLTIKKRCKSTATKNSLSYMKSWLNNYLLKMVILYFGKMLI</sequence>
<protein>
    <submittedName>
        <fullName evidence="2">Uncharacterized protein</fullName>
    </submittedName>
</protein>
<dbReference type="Pfam" id="PF01161">
    <property type="entry name" value="PBP"/>
    <property type="match status" value="1"/>
</dbReference>
<dbReference type="EMBL" id="KQ417877">
    <property type="protein sequence ID" value="KOF89999.1"/>
    <property type="molecule type" value="Genomic_DNA"/>
</dbReference>
<reference evidence="2" key="1">
    <citation type="submission" date="2015-07" db="EMBL/GenBank/DDBJ databases">
        <title>MeaNS - Measles Nucleotide Surveillance Program.</title>
        <authorList>
            <person name="Tran T."/>
            <person name="Druce J."/>
        </authorList>
    </citation>
    <scope>NUCLEOTIDE SEQUENCE</scope>
    <source>
        <strain evidence="2">UCB-OBI-ISO-001</strain>
        <tissue evidence="2">Gonad</tissue>
    </source>
</reference>
<dbReference type="SUPFAM" id="SSF49777">
    <property type="entry name" value="PEBP-like"/>
    <property type="match status" value="1"/>
</dbReference>
<evidence type="ECO:0000313" key="2">
    <source>
        <dbReference type="EMBL" id="KOF89999.1"/>
    </source>
</evidence>
<gene>
    <name evidence="2" type="ORF">OCBIM_22012150mg</name>
</gene>
<dbReference type="AlphaFoldDB" id="A0A0L8HLH9"/>
<dbReference type="InterPro" id="IPR036610">
    <property type="entry name" value="PEBP-like_sf"/>
</dbReference>
<dbReference type="OrthoDB" id="2506647at2759"/>